<feature type="non-terminal residue" evidence="1">
    <location>
        <position position="1"/>
    </location>
</feature>
<protein>
    <submittedName>
        <fullName evidence="1">Uncharacterized protein</fullName>
    </submittedName>
</protein>
<accession>A0ABD0RKK8</accession>
<sequence length="78" mass="8750">PENENTTVNYLLDQIEQIRNESKTGPHSVTVDVQRPTGCIYTNCYDRLTNIAVKLEPQTGAQHFMLANCHFDSVANSP</sequence>
<comment type="caution">
    <text evidence="1">The sequence shown here is derived from an EMBL/GenBank/DDBJ whole genome shotgun (WGS) entry which is preliminary data.</text>
</comment>
<evidence type="ECO:0000313" key="1">
    <source>
        <dbReference type="EMBL" id="KAL0199049.1"/>
    </source>
</evidence>
<keyword evidence="2" id="KW-1185">Reference proteome</keyword>
<feature type="non-terminal residue" evidence="1">
    <location>
        <position position="78"/>
    </location>
</feature>
<dbReference type="Proteomes" id="UP001529510">
    <property type="component" value="Unassembled WGS sequence"/>
</dbReference>
<organism evidence="1 2">
    <name type="scientific">Cirrhinus mrigala</name>
    <name type="common">Mrigala</name>
    <dbReference type="NCBI Taxonomy" id="683832"/>
    <lineage>
        <taxon>Eukaryota</taxon>
        <taxon>Metazoa</taxon>
        <taxon>Chordata</taxon>
        <taxon>Craniata</taxon>
        <taxon>Vertebrata</taxon>
        <taxon>Euteleostomi</taxon>
        <taxon>Actinopterygii</taxon>
        <taxon>Neopterygii</taxon>
        <taxon>Teleostei</taxon>
        <taxon>Ostariophysi</taxon>
        <taxon>Cypriniformes</taxon>
        <taxon>Cyprinidae</taxon>
        <taxon>Labeoninae</taxon>
        <taxon>Labeonini</taxon>
        <taxon>Cirrhinus</taxon>
    </lineage>
</organism>
<evidence type="ECO:0000313" key="2">
    <source>
        <dbReference type="Proteomes" id="UP001529510"/>
    </source>
</evidence>
<dbReference type="EMBL" id="JAMKFB020000003">
    <property type="protein sequence ID" value="KAL0199049.1"/>
    <property type="molecule type" value="Genomic_DNA"/>
</dbReference>
<name>A0ABD0RKK8_CIRMR</name>
<gene>
    <name evidence="1" type="ORF">M9458_007589</name>
</gene>
<dbReference type="Gene3D" id="3.40.630.10">
    <property type="entry name" value="Zn peptidases"/>
    <property type="match status" value="1"/>
</dbReference>
<dbReference type="AlphaFoldDB" id="A0ABD0RKK8"/>
<reference evidence="1 2" key="1">
    <citation type="submission" date="2024-05" db="EMBL/GenBank/DDBJ databases">
        <title>Genome sequencing and assembly of Indian major carp, Cirrhinus mrigala (Hamilton, 1822).</title>
        <authorList>
            <person name="Mohindra V."/>
            <person name="Chowdhury L.M."/>
            <person name="Lal K."/>
            <person name="Jena J.K."/>
        </authorList>
    </citation>
    <scope>NUCLEOTIDE SEQUENCE [LARGE SCALE GENOMIC DNA]</scope>
    <source>
        <strain evidence="1">CM1030</strain>
        <tissue evidence="1">Blood</tissue>
    </source>
</reference>
<proteinExistence type="predicted"/>